<reference evidence="1" key="1">
    <citation type="submission" date="2014-07" db="EMBL/GenBank/DDBJ databases">
        <authorList>
            <person name="Martin A.A"/>
            <person name="De Silva N."/>
        </authorList>
    </citation>
    <scope>NUCLEOTIDE SEQUENCE</scope>
</reference>
<protein>
    <submittedName>
        <fullName evidence="2">Uncharacterized protein</fullName>
    </submittedName>
</protein>
<dbReference type="STRING" id="75913.A0A0K0G5A5"/>
<reference evidence="2" key="2">
    <citation type="submission" date="2015-08" db="UniProtKB">
        <authorList>
            <consortium name="WormBaseParasite"/>
        </authorList>
    </citation>
    <scope>IDENTIFICATION</scope>
</reference>
<dbReference type="AlphaFoldDB" id="A0A0K0G5A5"/>
<evidence type="ECO:0000313" key="2">
    <source>
        <dbReference type="WBParaSite" id="SVE_1992100.1"/>
    </source>
</evidence>
<organism evidence="1 2">
    <name type="scientific">Strongyloides venezuelensis</name>
    <name type="common">Threadworm</name>
    <dbReference type="NCBI Taxonomy" id="75913"/>
    <lineage>
        <taxon>Eukaryota</taxon>
        <taxon>Metazoa</taxon>
        <taxon>Ecdysozoa</taxon>
        <taxon>Nematoda</taxon>
        <taxon>Chromadorea</taxon>
        <taxon>Rhabditida</taxon>
        <taxon>Tylenchina</taxon>
        <taxon>Panagrolaimomorpha</taxon>
        <taxon>Strongyloidoidea</taxon>
        <taxon>Strongyloididae</taxon>
        <taxon>Strongyloides</taxon>
    </lineage>
</organism>
<keyword evidence="1" id="KW-1185">Reference proteome</keyword>
<sequence>MKLRESKIKLKIKKTLLNFFYVYQKLKVDSFVKNITNIENYDPNISDQCSFIKNYTDIVFGLYVKALTKTFSILTQTTIPSTSLSQTSKYSCQTEFLVTNEFLLDNCNKILTTRNITELYKTSFYGPDCLKRKLNSSEIFPNLKKSIKKFYRGGVFFNQ</sequence>
<accession>A0A0K0G5A5</accession>
<proteinExistence type="predicted"/>
<dbReference type="Proteomes" id="UP000035680">
    <property type="component" value="Unassembled WGS sequence"/>
</dbReference>
<evidence type="ECO:0000313" key="1">
    <source>
        <dbReference type="Proteomes" id="UP000035680"/>
    </source>
</evidence>
<dbReference type="WBParaSite" id="SVE_1992100.1">
    <property type="protein sequence ID" value="SVE_1992100.1"/>
    <property type="gene ID" value="SVE_1992100"/>
</dbReference>
<name>A0A0K0G5A5_STRVS</name>